<evidence type="ECO:0000313" key="4">
    <source>
        <dbReference type="Proteomes" id="UP000526408"/>
    </source>
</evidence>
<accession>A0A7X6H1I9</accession>
<comment type="caution">
    <text evidence="3">The sequence shown here is derived from an EMBL/GenBank/DDBJ whole genome shotgun (WGS) entry which is preliminary data.</text>
</comment>
<dbReference type="InterPro" id="IPR008948">
    <property type="entry name" value="L-Aspartase-like"/>
</dbReference>
<dbReference type="InterPro" id="IPR000362">
    <property type="entry name" value="Fumarate_lyase_fam"/>
</dbReference>
<dbReference type="PRINTS" id="PR00149">
    <property type="entry name" value="FUMRATELYASE"/>
</dbReference>
<dbReference type="GO" id="GO:0016829">
    <property type="term" value="F:lyase activity"/>
    <property type="evidence" value="ECO:0007669"/>
    <property type="project" value="UniProtKB-KW"/>
</dbReference>
<proteinExistence type="inferred from homology"/>
<protein>
    <submittedName>
        <fullName evidence="3">Adenylosuccinate lyase family protein</fullName>
    </submittedName>
</protein>
<feature type="domain" description="Adenylosuccinate lyase C-terminal" evidence="2">
    <location>
        <begin position="361"/>
        <end position="433"/>
    </location>
</feature>
<name>A0A7X6H1I9_9RHOB</name>
<evidence type="ECO:0000259" key="2">
    <source>
        <dbReference type="SMART" id="SM00998"/>
    </source>
</evidence>
<gene>
    <name evidence="3" type="ORF">HCU73_17180</name>
</gene>
<dbReference type="PANTHER" id="PTHR43172:SF2">
    <property type="entry name" value="ADENYLOSUCCINATE LYASE C-TERMINAL DOMAIN-CONTAINING PROTEIN"/>
    <property type="match status" value="1"/>
</dbReference>
<dbReference type="InterPro" id="IPR019468">
    <property type="entry name" value="AdenyloSucc_lyase_C"/>
</dbReference>
<keyword evidence="3" id="KW-0456">Lyase</keyword>
<dbReference type="SMART" id="SM00998">
    <property type="entry name" value="ADSL_C"/>
    <property type="match status" value="1"/>
</dbReference>
<dbReference type="Gene3D" id="1.20.200.10">
    <property type="entry name" value="Fumarase/aspartase (Central domain)"/>
    <property type="match status" value="1"/>
</dbReference>
<dbReference type="PRINTS" id="PR00145">
    <property type="entry name" value="ARGSUCLYASE"/>
</dbReference>
<dbReference type="AlphaFoldDB" id="A0A7X6H1I9"/>
<organism evidence="3 4">
    <name type="scientific">Roseicyclus persicicus</name>
    <dbReference type="NCBI Taxonomy" id="2650661"/>
    <lineage>
        <taxon>Bacteria</taxon>
        <taxon>Pseudomonadati</taxon>
        <taxon>Pseudomonadota</taxon>
        <taxon>Alphaproteobacteria</taxon>
        <taxon>Rhodobacterales</taxon>
        <taxon>Roseobacteraceae</taxon>
        <taxon>Roseicyclus</taxon>
    </lineage>
</organism>
<dbReference type="PANTHER" id="PTHR43172">
    <property type="entry name" value="ADENYLOSUCCINATE LYASE"/>
    <property type="match status" value="1"/>
</dbReference>
<dbReference type="Pfam" id="PF00206">
    <property type="entry name" value="Lyase_1"/>
    <property type="match status" value="1"/>
</dbReference>
<dbReference type="EMBL" id="JAAZQQ010000007">
    <property type="protein sequence ID" value="NKX46329.1"/>
    <property type="molecule type" value="Genomic_DNA"/>
</dbReference>
<dbReference type="Gene3D" id="1.10.40.30">
    <property type="entry name" value="Fumarase/aspartase (C-terminal domain)"/>
    <property type="match status" value="1"/>
</dbReference>
<dbReference type="SUPFAM" id="SSF48557">
    <property type="entry name" value="L-aspartase-like"/>
    <property type="match status" value="1"/>
</dbReference>
<evidence type="ECO:0000313" key="3">
    <source>
        <dbReference type="EMBL" id="NKX46329.1"/>
    </source>
</evidence>
<dbReference type="Proteomes" id="UP000526408">
    <property type="component" value="Unassembled WGS sequence"/>
</dbReference>
<comment type="similarity">
    <text evidence="1">Belongs to the class-II fumarase/aspartase family.</text>
</comment>
<sequence>MSASPFSSPLYARLFGDAELGRLFSDTAEIRAMMLVLGALAKVQGKAGVIPEVSGAFLHRASMELQIDPAALAQGVGQNGVSVPGLVAALRKALEAPEHAAWLHWGATSQDIQDTGLMLRLRQALGLVEARLVAAAGALGRLAEAEAETPMAARTYGQVAVPSSFGALVAGWGWPVIRAAERLRALRPRLCVSLSGAGGTGTMLGPDPAAIRAALAAALGLADPGRSWHAERSLIAEVAEACGAAAAAGAKAGEDLLILTRSDVAEVRLAGGGASSTMPQKENPVAPSVLVALGRFSAAQGAALGAGAAREARDGAAWFTEWLVLPQLVMAAGKSATVLAEVAAQVAPDRSAMAARLADPLGLIHAEALSFALARAMPRPEAQGEVKRLAAEARATGTPLPRLVAEAHPGLALPPLEGRATLGTAPDEARAFARAAREIGDGQGPTVNLD</sequence>
<evidence type="ECO:0000256" key="1">
    <source>
        <dbReference type="ARBA" id="ARBA00034772"/>
    </source>
</evidence>
<dbReference type="RefSeq" id="WP_168624720.1">
    <property type="nucleotide sequence ID" value="NZ_JAAZQQ010000007.1"/>
</dbReference>
<keyword evidence="4" id="KW-1185">Reference proteome</keyword>
<reference evidence="3 4" key="1">
    <citation type="submission" date="2020-04" db="EMBL/GenBank/DDBJ databases">
        <authorList>
            <person name="Yoon J."/>
        </authorList>
    </citation>
    <scope>NUCLEOTIDE SEQUENCE [LARGE SCALE GENOMIC DNA]</scope>
    <source>
        <strain evidence="3 4">KMU-115</strain>
    </source>
</reference>
<dbReference type="InterPro" id="IPR022761">
    <property type="entry name" value="Fumarate_lyase_N"/>
</dbReference>